<keyword evidence="3" id="KW-1185">Reference proteome</keyword>
<dbReference type="EMBL" id="JAPVEB010000001">
    <property type="protein sequence ID" value="KAJ5282428.1"/>
    <property type="molecule type" value="Genomic_DNA"/>
</dbReference>
<evidence type="ECO:0000313" key="2">
    <source>
        <dbReference type="EMBL" id="KAJ5282428.1"/>
    </source>
</evidence>
<gene>
    <name evidence="2" type="ORF">N7505_000408</name>
</gene>
<proteinExistence type="predicted"/>
<accession>A0ABQ8WTU7</accession>
<organism evidence="2 3">
    <name type="scientific">Penicillium chrysogenum</name>
    <name type="common">Penicillium notatum</name>
    <dbReference type="NCBI Taxonomy" id="5076"/>
    <lineage>
        <taxon>Eukaryota</taxon>
        <taxon>Fungi</taxon>
        <taxon>Dikarya</taxon>
        <taxon>Ascomycota</taxon>
        <taxon>Pezizomycotina</taxon>
        <taxon>Eurotiomycetes</taxon>
        <taxon>Eurotiomycetidae</taxon>
        <taxon>Eurotiales</taxon>
        <taxon>Aspergillaceae</taxon>
        <taxon>Penicillium</taxon>
        <taxon>Penicillium chrysogenum species complex</taxon>
    </lineage>
</organism>
<feature type="compositionally biased region" description="Polar residues" evidence="1">
    <location>
        <begin position="1"/>
        <end position="11"/>
    </location>
</feature>
<evidence type="ECO:0000313" key="3">
    <source>
        <dbReference type="Proteomes" id="UP001220256"/>
    </source>
</evidence>
<evidence type="ECO:0000256" key="1">
    <source>
        <dbReference type="SAM" id="MobiDB-lite"/>
    </source>
</evidence>
<reference evidence="2 3" key="1">
    <citation type="journal article" date="2023" name="IMA Fungus">
        <title>Comparative genomic study of the Penicillium genus elucidates a diverse pangenome and 15 lateral gene transfer events.</title>
        <authorList>
            <person name="Petersen C."/>
            <person name="Sorensen T."/>
            <person name="Nielsen M.R."/>
            <person name="Sondergaard T.E."/>
            <person name="Sorensen J.L."/>
            <person name="Fitzpatrick D.A."/>
            <person name="Frisvad J.C."/>
            <person name="Nielsen K.L."/>
        </authorList>
    </citation>
    <scope>NUCLEOTIDE SEQUENCE [LARGE SCALE GENOMIC DNA]</scope>
    <source>
        <strain evidence="2 3">IBT 3361</strain>
    </source>
</reference>
<comment type="caution">
    <text evidence="2">The sequence shown here is derived from an EMBL/GenBank/DDBJ whole genome shotgun (WGS) entry which is preliminary data.</text>
</comment>
<feature type="region of interest" description="Disordered" evidence="1">
    <location>
        <begin position="1"/>
        <end position="41"/>
    </location>
</feature>
<dbReference type="Proteomes" id="UP001220256">
    <property type="component" value="Unassembled WGS sequence"/>
</dbReference>
<feature type="compositionally biased region" description="Basic and acidic residues" evidence="1">
    <location>
        <begin position="21"/>
        <end position="33"/>
    </location>
</feature>
<protein>
    <submittedName>
        <fullName evidence="2">Uncharacterized protein</fullName>
    </submittedName>
</protein>
<sequence length="67" mass="7446">MGDSSSYTTNPIAVKSKILKSRRDEDERVRHETGGIMSAGTNLSLSDVPSCRCKPKQAWITSLHRLE</sequence>
<name>A0ABQ8WTU7_PENCH</name>